<organism evidence="2 3">
    <name type="scientific">Nocardiopsis lambiniae</name>
    <dbReference type="NCBI Taxonomy" id="3075539"/>
    <lineage>
        <taxon>Bacteria</taxon>
        <taxon>Bacillati</taxon>
        <taxon>Actinomycetota</taxon>
        <taxon>Actinomycetes</taxon>
        <taxon>Streptosporangiales</taxon>
        <taxon>Nocardiopsidaceae</taxon>
        <taxon>Nocardiopsis</taxon>
    </lineage>
</organism>
<evidence type="ECO:0000259" key="1">
    <source>
        <dbReference type="Pfam" id="PF01526"/>
    </source>
</evidence>
<gene>
    <name evidence="2" type="ORF">RM479_08370</name>
</gene>
<keyword evidence="3" id="KW-1185">Reference proteome</keyword>
<feature type="domain" description="Tn3 transposase DDE" evidence="1">
    <location>
        <begin position="22"/>
        <end position="121"/>
    </location>
</feature>
<name>A0ABU2M6X5_9ACTN</name>
<comment type="caution">
    <text evidence="2">The sequence shown here is derived from an EMBL/GenBank/DDBJ whole genome shotgun (WGS) entry which is preliminary data.</text>
</comment>
<evidence type="ECO:0000313" key="2">
    <source>
        <dbReference type="EMBL" id="MDT0328425.1"/>
    </source>
</evidence>
<dbReference type="EMBL" id="JAVREP010000004">
    <property type="protein sequence ID" value="MDT0328425.1"/>
    <property type="molecule type" value="Genomic_DNA"/>
</dbReference>
<dbReference type="Pfam" id="PF01526">
    <property type="entry name" value="DDE_Tnp_Tn3"/>
    <property type="match status" value="1"/>
</dbReference>
<accession>A0ABU2M6X5</accession>
<dbReference type="Proteomes" id="UP001183390">
    <property type="component" value="Unassembled WGS sequence"/>
</dbReference>
<proteinExistence type="predicted"/>
<dbReference type="RefSeq" id="WP_311511147.1">
    <property type="nucleotide sequence ID" value="NZ_JAVREP010000004.1"/>
</dbReference>
<protein>
    <submittedName>
        <fullName evidence="2">Tn3 family transposase</fullName>
    </submittedName>
</protein>
<dbReference type="InterPro" id="IPR002513">
    <property type="entry name" value="Tn3_Tnp_DDE_dom"/>
</dbReference>
<sequence>MGDIPPGRPRSRGVPRPDPLTGAGRIAHHYVSDTYVALFSRFIPCGAREAVHLIEGLLDDKSDVQPSTVHADTQGRSAPLFTPATLFGFDLMPRIRDFKDLTFFRASDEVLYPGADELSGERGRNVIDRRPIEDTGAWARLRLGREPPRNGGASLRDGRGP</sequence>
<evidence type="ECO:0000313" key="3">
    <source>
        <dbReference type="Proteomes" id="UP001183390"/>
    </source>
</evidence>
<reference evidence="3" key="1">
    <citation type="submission" date="2023-07" db="EMBL/GenBank/DDBJ databases">
        <title>30 novel species of actinomycetes from the DSMZ collection.</title>
        <authorList>
            <person name="Nouioui I."/>
        </authorList>
    </citation>
    <scope>NUCLEOTIDE SEQUENCE [LARGE SCALE GENOMIC DNA]</scope>
    <source>
        <strain evidence="3">DSM 44743</strain>
    </source>
</reference>